<sequence length="105" mass="12103">MENGWNAAQSFRNLNELFGESRKKEWFDHFKSGDTGLKDNPERGQSSNFNDQALLAAVEGNEGLANSNASYQLQRGPFYHHSSPQNAWKVKKISWMGLLRFQRQR</sequence>
<accession>A0A8X6JYD7</accession>
<gene>
    <name evidence="1" type="ORF">TNIN_362141</name>
</gene>
<comment type="caution">
    <text evidence="1">The sequence shown here is derived from an EMBL/GenBank/DDBJ whole genome shotgun (WGS) entry which is preliminary data.</text>
</comment>
<keyword evidence="2" id="KW-1185">Reference proteome</keyword>
<protein>
    <submittedName>
        <fullName evidence="1">Uncharacterized protein</fullName>
    </submittedName>
</protein>
<evidence type="ECO:0000313" key="2">
    <source>
        <dbReference type="Proteomes" id="UP000886998"/>
    </source>
</evidence>
<proteinExistence type="predicted"/>
<organism evidence="1 2">
    <name type="scientific">Trichonephila inaurata madagascariensis</name>
    <dbReference type="NCBI Taxonomy" id="2747483"/>
    <lineage>
        <taxon>Eukaryota</taxon>
        <taxon>Metazoa</taxon>
        <taxon>Ecdysozoa</taxon>
        <taxon>Arthropoda</taxon>
        <taxon>Chelicerata</taxon>
        <taxon>Arachnida</taxon>
        <taxon>Araneae</taxon>
        <taxon>Araneomorphae</taxon>
        <taxon>Entelegynae</taxon>
        <taxon>Araneoidea</taxon>
        <taxon>Nephilidae</taxon>
        <taxon>Trichonephila</taxon>
        <taxon>Trichonephila inaurata</taxon>
    </lineage>
</organism>
<reference evidence="1" key="1">
    <citation type="submission" date="2020-08" db="EMBL/GenBank/DDBJ databases">
        <title>Multicomponent nature underlies the extraordinary mechanical properties of spider dragline silk.</title>
        <authorList>
            <person name="Kono N."/>
            <person name="Nakamura H."/>
            <person name="Mori M."/>
            <person name="Yoshida Y."/>
            <person name="Ohtoshi R."/>
            <person name="Malay A.D."/>
            <person name="Moran D.A.P."/>
            <person name="Tomita M."/>
            <person name="Numata K."/>
            <person name="Arakawa K."/>
        </authorList>
    </citation>
    <scope>NUCLEOTIDE SEQUENCE</scope>
</reference>
<dbReference type="AlphaFoldDB" id="A0A8X6JYD7"/>
<dbReference type="EMBL" id="BMAV01025839">
    <property type="protein sequence ID" value="GFS45122.1"/>
    <property type="molecule type" value="Genomic_DNA"/>
</dbReference>
<dbReference type="Proteomes" id="UP000886998">
    <property type="component" value="Unassembled WGS sequence"/>
</dbReference>
<evidence type="ECO:0000313" key="1">
    <source>
        <dbReference type="EMBL" id="GFS45122.1"/>
    </source>
</evidence>
<name>A0A8X6JYD7_9ARAC</name>
<dbReference type="OrthoDB" id="10531373at2759"/>